<comment type="caution">
    <text evidence="2">The sequence shown here is derived from an EMBL/GenBank/DDBJ whole genome shotgun (WGS) entry which is preliminary data.</text>
</comment>
<accession>A0ABV8UBU9</accession>
<name>A0ABV8UBU9_9PROT</name>
<gene>
    <name evidence="2" type="ORF">ACFO5Q_12515</name>
</gene>
<dbReference type="RefSeq" id="WP_156431832.1">
    <property type="nucleotide sequence ID" value="NZ_JBHSCR010000014.1"/>
</dbReference>
<evidence type="ECO:0000256" key="1">
    <source>
        <dbReference type="SAM" id="Phobius"/>
    </source>
</evidence>
<keyword evidence="1" id="KW-1133">Transmembrane helix</keyword>
<feature type="transmembrane region" description="Helical" evidence="1">
    <location>
        <begin position="21"/>
        <end position="52"/>
    </location>
</feature>
<reference evidence="3" key="1">
    <citation type="journal article" date="2019" name="Int. J. Syst. Evol. Microbiol.">
        <title>The Global Catalogue of Microorganisms (GCM) 10K type strain sequencing project: providing services to taxonomists for standard genome sequencing and annotation.</title>
        <authorList>
            <consortium name="The Broad Institute Genomics Platform"/>
            <consortium name="The Broad Institute Genome Sequencing Center for Infectious Disease"/>
            <person name="Wu L."/>
            <person name="Ma J."/>
        </authorList>
    </citation>
    <scope>NUCLEOTIDE SEQUENCE [LARGE SCALE GENOMIC DNA]</scope>
    <source>
        <strain evidence="3">CGMCC 1.15304</strain>
    </source>
</reference>
<sequence>MIGKRPVPEDVMGWRIAPPRITLGAAIAVLKYLALPLFGALALLDVIFYLYFQHVLGRCYGVLCLLS</sequence>
<proteinExistence type="predicted"/>
<evidence type="ECO:0000313" key="2">
    <source>
        <dbReference type="EMBL" id="MFC4348669.1"/>
    </source>
</evidence>
<dbReference type="EMBL" id="JBHSCR010000014">
    <property type="protein sequence ID" value="MFC4348669.1"/>
    <property type="molecule type" value="Genomic_DNA"/>
</dbReference>
<keyword evidence="3" id="KW-1185">Reference proteome</keyword>
<organism evidence="2 3">
    <name type="scientific">Kordiimonas lipolytica</name>
    <dbReference type="NCBI Taxonomy" id="1662421"/>
    <lineage>
        <taxon>Bacteria</taxon>
        <taxon>Pseudomonadati</taxon>
        <taxon>Pseudomonadota</taxon>
        <taxon>Alphaproteobacteria</taxon>
        <taxon>Kordiimonadales</taxon>
        <taxon>Kordiimonadaceae</taxon>
        <taxon>Kordiimonas</taxon>
    </lineage>
</organism>
<protein>
    <submittedName>
        <fullName evidence="2">Uncharacterized protein</fullName>
    </submittedName>
</protein>
<keyword evidence="1" id="KW-0472">Membrane</keyword>
<evidence type="ECO:0000313" key="3">
    <source>
        <dbReference type="Proteomes" id="UP001595776"/>
    </source>
</evidence>
<dbReference type="Proteomes" id="UP001595776">
    <property type="component" value="Unassembled WGS sequence"/>
</dbReference>
<keyword evidence="1" id="KW-0812">Transmembrane</keyword>